<dbReference type="Pfam" id="PF01418">
    <property type="entry name" value="HTH_6"/>
    <property type="match status" value="1"/>
</dbReference>
<protein>
    <submittedName>
        <fullName evidence="6">Transcriptional regulator, RpiR family</fullName>
    </submittedName>
</protein>
<dbReference type="Pfam" id="PF01380">
    <property type="entry name" value="SIS"/>
    <property type="match status" value="1"/>
</dbReference>
<dbReference type="EMBL" id="LT838272">
    <property type="protein sequence ID" value="SMB98994.1"/>
    <property type="molecule type" value="Genomic_DNA"/>
</dbReference>
<dbReference type="Gene3D" id="1.10.10.10">
    <property type="entry name" value="Winged helix-like DNA-binding domain superfamily/Winged helix DNA-binding domain"/>
    <property type="match status" value="1"/>
</dbReference>
<dbReference type="GO" id="GO:1901135">
    <property type="term" value="P:carbohydrate derivative metabolic process"/>
    <property type="evidence" value="ECO:0007669"/>
    <property type="project" value="InterPro"/>
</dbReference>
<proteinExistence type="predicted"/>
<dbReference type="STRING" id="698762.SAMN00808754_2672"/>
<dbReference type="InterPro" id="IPR009057">
    <property type="entry name" value="Homeodomain-like_sf"/>
</dbReference>
<dbReference type="InterPro" id="IPR000281">
    <property type="entry name" value="HTH_RpiR"/>
</dbReference>
<keyword evidence="1" id="KW-0805">Transcription regulation</keyword>
<dbReference type="SUPFAM" id="SSF46689">
    <property type="entry name" value="Homeodomain-like"/>
    <property type="match status" value="1"/>
</dbReference>
<dbReference type="OrthoDB" id="3684496at2"/>
<dbReference type="InterPro" id="IPR047640">
    <property type="entry name" value="RpiR-like"/>
</dbReference>
<dbReference type="PROSITE" id="PS51464">
    <property type="entry name" value="SIS"/>
    <property type="match status" value="1"/>
</dbReference>
<keyword evidence="3" id="KW-0804">Transcription</keyword>
<dbReference type="InterPro" id="IPR046348">
    <property type="entry name" value="SIS_dom_sf"/>
</dbReference>
<keyword evidence="7" id="KW-1185">Reference proteome</keyword>
<dbReference type="AlphaFoldDB" id="A0A1W1W1L4"/>
<accession>A0A1W1W1L4</accession>
<organism evidence="6 7">
    <name type="scientific">Thermanaeromonas toyohensis ToBE</name>
    <dbReference type="NCBI Taxonomy" id="698762"/>
    <lineage>
        <taxon>Bacteria</taxon>
        <taxon>Bacillati</taxon>
        <taxon>Bacillota</taxon>
        <taxon>Clostridia</taxon>
        <taxon>Neomoorellales</taxon>
        <taxon>Neomoorellaceae</taxon>
        <taxon>Thermanaeromonas</taxon>
    </lineage>
</organism>
<evidence type="ECO:0000256" key="2">
    <source>
        <dbReference type="ARBA" id="ARBA00023125"/>
    </source>
</evidence>
<dbReference type="InterPro" id="IPR001347">
    <property type="entry name" value="SIS_dom"/>
</dbReference>
<dbReference type="Gene3D" id="3.40.50.10490">
    <property type="entry name" value="Glucose-6-phosphate isomerase like protein, domain 1"/>
    <property type="match status" value="1"/>
</dbReference>
<evidence type="ECO:0000259" key="5">
    <source>
        <dbReference type="PROSITE" id="PS51464"/>
    </source>
</evidence>
<dbReference type="GO" id="GO:0003677">
    <property type="term" value="F:DNA binding"/>
    <property type="evidence" value="ECO:0007669"/>
    <property type="project" value="UniProtKB-KW"/>
</dbReference>
<dbReference type="SUPFAM" id="SSF53697">
    <property type="entry name" value="SIS domain"/>
    <property type="match status" value="1"/>
</dbReference>
<gene>
    <name evidence="6" type="ORF">SAMN00808754_2672</name>
</gene>
<evidence type="ECO:0000256" key="3">
    <source>
        <dbReference type="ARBA" id="ARBA00023163"/>
    </source>
</evidence>
<evidence type="ECO:0000313" key="7">
    <source>
        <dbReference type="Proteomes" id="UP000192569"/>
    </source>
</evidence>
<evidence type="ECO:0000256" key="1">
    <source>
        <dbReference type="ARBA" id="ARBA00023015"/>
    </source>
</evidence>
<dbReference type="RefSeq" id="WP_084666381.1">
    <property type="nucleotide sequence ID" value="NZ_LT838272.1"/>
</dbReference>
<dbReference type="CDD" id="cd05013">
    <property type="entry name" value="SIS_RpiR"/>
    <property type="match status" value="1"/>
</dbReference>
<reference evidence="6 7" key="1">
    <citation type="submission" date="2017-04" db="EMBL/GenBank/DDBJ databases">
        <authorList>
            <person name="Afonso C.L."/>
            <person name="Miller P.J."/>
            <person name="Scott M.A."/>
            <person name="Spackman E."/>
            <person name="Goraichik I."/>
            <person name="Dimitrov K.M."/>
            <person name="Suarez D.L."/>
            <person name="Swayne D.E."/>
        </authorList>
    </citation>
    <scope>NUCLEOTIDE SEQUENCE [LARGE SCALE GENOMIC DNA]</scope>
    <source>
        <strain evidence="6 7">ToBE</strain>
    </source>
</reference>
<feature type="domain" description="HTH rpiR-type" evidence="4">
    <location>
        <begin position="13"/>
        <end position="89"/>
    </location>
</feature>
<name>A0A1W1W1L4_9FIRM</name>
<evidence type="ECO:0000259" key="4">
    <source>
        <dbReference type="PROSITE" id="PS51071"/>
    </source>
</evidence>
<dbReference type="PANTHER" id="PTHR30514">
    <property type="entry name" value="GLUCOKINASE"/>
    <property type="match status" value="1"/>
</dbReference>
<dbReference type="GO" id="GO:0003700">
    <property type="term" value="F:DNA-binding transcription factor activity"/>
    <property type="evidence" value="ECO:0007669"/>
    <property type="project" value="InterPro"/>
</dbReference>
<feature type="domain" description="SIS" evidence="5">
    <location>
        <begin position="133"/>
        <end position="273"/>
    </location>
</feature>
<dbReference type="InterPro" id="IPR035472">
    <property type="entry name" value="RpiR-like_SIS"/>
</dbReference>
<dbReference type="PROSITE" id="PS51071">
    <property type="entry name" value="HTH_RPIR"/>
    <property type="match status" value="1"/>
</dbReference>
<dbReference type="PANTHER" id="PTHR30514:SF1">
    <property type="entry name" value="HTH-TYPE TRANSCRIPTIONAL REGULATOR HEXR-RELATED"/>
    <property type="match status" value="1"/>
</dbReference>
<dbReference type="InterPro" id="IPR036388">
    <property type="entry name" value="WH-like_DNA-bd_sf"/>
</dbReference>
<dbReference type="Proteomes" id="UP000192569">
    <property type="component" value="Chromosome I"/>
</dbReference>
<sequence length="291" mass="32067">MLLSARNTLPNLDGTLVKLRSIHPSLRSAEARVAEWILNNPHEIMHMSITELAEKCEVAEATIVRLCKKLGYNGFQELKISLARDLVEPIKSIHEEVLPTDDIRTMAHKVFHSAAESLSDTLKILDYNELERAIRAIASARKTDFYGVASSGFVALDAHHKMFKAGLLSAAYTDPHLQIMSARFLTEKDVAVGISHSGSTKDTIESLKVAKEAGATTICITSFMKSPITKVSDIKLVVAARETTFRSEATAARIAQLCLIDAIIVGVSLLRKEESLEAIDKIRQVIATKRY</sequence>
<evidence type="ECO:0000313" key="6">
    <source>
        <dbReference type="EMBL" id="SMB98994.1"/>
    </source>
</evidence>
<keyword evidence="2" id="KW-0238">DNA-binding</keyword>
<dbReference type="GO" id="GO:0097367">
    <property type="term" value="F:carbohydrate derivative binding"/>
    <property type="evidence" value="ECO:0007669"/>
    <property type="project" value="InterPro"/>
</dbReference>